<feature type="region of interest" description="Disordered" evidence="1">
    <location>
        <begin position="1127"/>
        <end position="1154"/>
    </location>
</feature>
<dbReference type="InterPro" id="IPR000998">
    <property type="entry name" value="MAM_dom"/>
</dbReference>
<feature type="compositionally biased region" description="Low complexity" evidence="1">
    <location>
        <begin position="85"/>
        <end position="115"/>
    </location>
</feature>
<feature type="compositionally biased region" description="Low complexity" evidence="1">
    <location>
        <begin position="1023"/>
        <end position="1040"/>
    </location>
</feature>
<dbReference type="GO" id="GO:0016020">
    <property type="term" value="C:membrane"/>
    <property type="evidence" value="ECO:0007669"/>
    <property type="project" value="InterPro"/>
</dbReference>
<feature type="compositionally biased region" description="Pro residues" evidence="1">
    <location>
        <begin position="1141"/>
        <end position="1154"/>
    </location>
</feature>
<dbReference type="PANTHER" id="PTHR23282:SF101">
    <property type="entry name" value="MAM DOMAIN-CONTAINING PROTEIN"/>
    <property type="match status" value="1"/>
</dbReference>
<evidence type="ECO:0000313" key="4">
    <source>
        <dbReference type="EMBL" id="MDE50235.1"/>
    </source>
</evidence>
<feature type="region of interest" description="Disordered" evidence="1">
    <location>
        <begin position="74"/>
        <end position="139"/>
    </location>
</feature>
<organism evidence="4">
    <name type="scientific">Aceria tosichella</name>
    <name type="common">wheat curl mite</name>
    <dbReference type="NCBI Taxonomy" id="561515"/>
    <lineage>
        <taxon>Eukaryota</taxon>
        <taxon>Metazoa</taxon>
        <taxon>Ecdysozoa</taxon>
        <taxon>Arthropoda</taxon>
        <taxon>Chelicerata</taxon>
        <taxon>Arachnida</taxon>
        <taxon>Acari</taxon>
        <taxon>Acariformes</taxon>
        <taxon>Trombidiformes</taxon>
        <taxon>Prostigmata</taxon>
        <taxon>Eupodina</taxon>
        <taxon>Eriophyoidea</taxon>
        <taxon>Eriophyidae</taxon>
        <taxon>Eriophyinae</taxon>
        <taxon>Aceriini</taxon>
        <taxon>Aceria</taxon>
    </lineage>
</organism>
<accession>A0A6G1SID0</accession>
<feature type="region of interest" description="Disordered" evidence="1">
    <location>
        <begin position="250"/>
        <end position="281"/>
    </location>
</feature>
<feature type="domain" description="MAM" evidence="3">
    <location>
        <begin position="415"/>
        <end position="628"/>
    </location>
</feature>
<evidence type="ECO:0000259" key="3">
    <source>
        <dbReference type="PROSITE" id="PS50060"/>
    </source>
</evidence>
<sequence>MQHHSKKMQHPTSNLLFIHHRDQTNKLKHLIAYFVPISCFLALLLLQSSSSANFLPHNSLNAGSISPLRVVYSQHHHHRLKRQVNSAQASNNAGSNQAPNAGGSSDSSSASRPSNEGSGGGAQYDASNPDDKPPEEVLSNLKCDFGSADTPDLCKFKILENDNPLTKGLATWTLGSGKLALFQGGPMIDASQGNDSFGGYIFYETSNPYVMGQSMAGSQAANNYSANHHYGMENLGNDYSTVLTSAFASRHHYQSHSSNNPGPNRQESNTMDQSTSQAAAFQQVSSPRVSIGYNSPGPAFLSPNLTAPGPSGMCLSFHYAIQGLSAEELRIYVIDHKTSRSRPIWASSESAASNWTRGEVLYSVTNQHSLMFSAASGPSAVVKDSQQRKFRGYLALDEIEINKHDPLAGEGPCKGHCNFDGDLCGWTNAENGQEDNFDWSFGRGSDNLFTGPARDFTSSGNNEMTGSYLFTDSGYPRRPGDRAVLVSPMFQPTAVNEAMCMRLAVHMFGSGIGSLAIKIRYADESVLGPAPAAGPAQDSSGAAGKPVSFNGQPSFAGASARSGVETKSNELVIWEMSGDAGNSWHQAQTSVSSSKSPFQVLIEGVIGENHLGNMAIDEISFSSGPCPTSPPVASKNYGDCTFEQSMCYWRNPDADIHLDDLDWIRTADEQSIHGPNFDHTLKRRSGSYLKLENTLREPKSGSRAFLLSPIFQPKATGSVQCLSFYYYMFMRSISSSGPNLGTIRVYLASNNDLVPIWRLTNPISSPSWKHGRASLSASMIDGQPQAPTKLFQIAFEGIWGDAASGAIALDDITVFDGACDIMPAEAKSVPGECTFDVDLCMWSNKTYDVPLPMDGQPADPSDNSRSPFLQSVNSATGGNFHQASNRLMMNGGVPSGSAAGGPSNKRPMGWQLATVDARPVNLQDHTYKAPIGYTFVDVLDGGSQPMAYPLQSLEVANPGGQQVALCLSFWFAAFGRQDSNQLQVYLTQASAPPQPPDDGGGPSSSGAPAAPRQGQSSGGSPAGGNQANSNNLNPPNTASSGATATDDGENANAWKSINGKLLWSVSLRNITEANRRKWLYGQVTLKADSNYIVRFVAISNDGGFALDDVSYFDGVCQTRPAHARIQSAEDEAAELQAAQQLPPPPPAAPGKPTN</sequence>
<dbReference type="SUPFAM" id="SSF49899">
    <property type="entry name" value="Concanavalin A-like lectins/glucanases"/>
    <property type="match status" value="3"/>
</dbReference>
<feature type="compositionally biased region" description="Polar residues" evidence="1">
    <location>
        <begin position="255"/>
        <end position="281"/>
    </location>
</feature>
<keyword evidence="2" id="KW-1133">Transmembrane helix</keyword>
<feature type="domain" description="MAM" evidence="3">
    <location>
        <begin position="638"/>
        <end position="821"/>
    </location>
</feature>
<keyword evidence="2" id="KW-0472">Membrane</keyword>
<feature type="compositionally biased region" description="Low complexity" evidence="1">
    <location>
        <begin position="1004"/>
        <end position="1015"/>
    </location>
</feature>
<feature type="compositionally biased region" description="Polar residues" evidence="1">
    <location>
        <begin position="861"/>
        <end position="872"/>
    </location>
</feature>
<feature type="domain" description="MAM" evidence="3">
    <location>
        <begin position="831"/>
        <end position="1118"/>
    </location>
</feature>
<dbReference type="SMART" id="SM00137">
    <property type="entry name" value="MAM"/>
    <property type="match status" value="2"/>
</dbReference>
<reference evidence="4" key="1">
    <citation type="submission" date="2018-10" db="EMBL/GenBank/DDBJ databases">
        <title>Transcriptome assembly of Aceria tosichella (Wheat curl mite) Type 2.</title>
        <authorList>
            <person name="Scully E.D."/>
            <person name="Geib S.M."/>
            <person name="Palmer N.A."/>
            <person name="Gupta A.K."/>
            <person name="Sarath G."/>
            <person name="Tatineni S."/>
        </authorList>
    </citation>
    <scope>NUCLEOTIDE SEQUENCE</scope>
    <source>
        <strain evidence="4">LincolnNE</strain>
    </source>
</reference>
<dbReference type="Pfam" id="PF00629">
    <property type="entry name" value="MAM"/>
    <property type="match status" value="4"/>
</dbReference>
<dbReference type="CDD" id="cd06263">
    <property type="entry name" value="MAM"/>
    <property type="match status" value="2"/>
</dbReference>
<keyword evidence="2" id="KW-0812">Transmembrane</keyword>
<dbReference type="Gene3D" id="2.60.120.200">
    <property type="match status" value="4"/>
</dbReference>
<feature type="region of interest" description="Disordered" evidence="1">
    <location>
        <begin position="989"/>
        <end position="1051"/>
    </location>
</feature>
<proteinExistence type="predicted"/>
<dbReference type="PANTHER" id="PTHR23282">
    <property type="entry name" value="APICAL ENDOSOMAL GLYCOPROTEIN PRECURSOR"/>
    <property type="match status" value="1"/>
</dbReference>
<dbReference type="InterPro" id="IPR013320">
    <property type="entry name" value="ConA-like_dom_sf"/>
</dbReference>
<protein>
    <submittedName>
        <fullName evidence="4">Apical endosomal glycoprotein</fullName>
    </submittedName>
</protein>
<gene>
    <name evidence="4" type="primary">MAMDC4</name>
    <name evidence="4" type="ORF">g.20955</name>
</gene>
<feature type="domain" description="MAM" evidence="3">
    <location>
        <begin position="141"/>
        <end position="415"/>
    </location>
</feature>
<feature type="region of interest" description="Disordered" evidence="1">
    <location>
        <begin position="851"/>
        <end position="872"/>
    </location>
</feature>
<evidence type="ECO:0000256" key="2">
    <source>
        <dbReference type="SAM" id="Phobius"/>
    </source>
</evidence>
<dbReference type="AlphaFoldDB" id="A0A6G1SID0"/>
<evidence type="ECO:0000256" key="1">
    <source>
        <dbReference type="SAM" id="MobiDB-lite"/>
    </source>
</evidence>
<dbReference type="EMBL" id="GGYP01005464">
    <property type="protein sequence ID" value="MDE50235.1"/>
    <property type="molecule type" value="Transcribed_RNA"/>
</dbReference>
<feature type="transmembrane region" description="Helical" evidence="2">
    <location>
        <begin position="30"/>
        <end position="48"/>
    </location>
</feature>
<dbReference type="PROSITE" id="PS50060">
    <property type="entry name" value="MAM_2"/>
    <property type="match status" value="4"/>
</dbReference>
<name>A0A6G1SID0_9ACAR</name>
<dbReference type="InterPro" id="IPR051560">
    <property type="entry name" value="MAM_domain-containing"/>
</dbReference>